<keyword evidence="1" id="KW-0488">Methylation</keyword>
<dbReference type="Gene3D" id="3.30.700.10">
    <property type="entry name" value="Glycoprotein, Type 4 Pilin"/>
    <property type="match status" value="1"/>
</dbReference>
<keyword evidence="2" id="KW-1133">Transmembrane helix</keyword>
<protein>
    <recommendedName>
        <fullName evidence="5">Type II secretion system protein GspG C-terminal domain-containing protein</fullName>
    </recommendedName>
</protein>
<dbReference type="PRINTS" id="PR00813">
    <property type="entry name" value="BCTERIALGSPG"/>
</dbReference>
<organism evidence="3 4">
    <name type="scientific">Candidatus Kaiserbacteria bacterium RIFCSPLOWO2_12_FULL_45_26</name>
    <dbReference type="NCBI Taxonomy" id="1798525"/>
    <lineage>
        <taxon>Bacteria</taxon>
        <taxon>Candidatus Kaiseribacteriota</taxon>
    </lineage>
</organism>
<dbReference type="InterPro" id="IPR012902">
    <property type="entry name" value="N_methyl_site"/>
</dbReference>
<proteinExistence type="predicted"/>
<evidence type="ECO:0000256" key="2">
    <source>
        <dbReference type="SAM" id="Phobius"/>
    </source>
</evidence>
<evidence type="ECO:0008006" key="5">
    <source>
        <dbReference type="Google" id="ProtNLM"/>
    </source>
</evidence>
<dbReference type="PANTHER" id="PTHR30093">
    <property type="entry name" value="GENERAL SECRETION PATHWAY PROTEIN G"/>
    <property type="match status" value="1"/>
</dbReference>
<dbReference type="InterPro" id="IPR045584">
    <property type="entry name" value="Pilin-like"/>
</dbReference>
<dbReference type="PROSITE" id="PS00409">
    <property type="entry name" value="PROKAR_NTER_METHYL"/>
    <property type="match status" value="1"/>
</dbReference>
<dbReference type="AlphaFoldDB" id="A0A1F6FHD5"/>
<dbReference type="Proteomes" id="UP000177325">
    <property type="component" value="Unassembled WGS sequence"/>
</dbReference>
<dbReference type="EMBL" id="MFMM01000001">
    <property type="protein sequence ID" value="OGG85288.1"/>
    <property type="molecule type" value="Genomic_DNA"/>
</dbReference>
<gene>
    <name evidence="3" type="ORF">A3G90_04515</name>
</gene>
<keyword evidence="2" id="KW-0812">Transmembrane</keyword>
<evidence type="ECO:0000313" key="3">
    <source>
        <dbReference type="EMBL" id="OGG85288.1"/>
    </source>
</evidence>
<sequence>MEKAIFKKGFTLVELMVVVTIIALLSAVLFANFGDARKSSRDKARMTELKELQLSLELYKAQYGRYPAAGCSTAAANFAGPGPATSGNFTSCTNYITGHTAGVTFVPDFTSELPTDTMFEDEANRGFYYRTDATGSSYKLMVFDSVELETIAAYGEELSRCPSAGGACGTTVPANTYAVYSVGAEDW</sequence>
<accession>A0A1F6FHD5</accession>
<evidence type="ECO:0000313" key="4">
    <source>
        <dbReference type="Proteomes" id="UP000177325"/>
    </source>
</evidence>
<comment type="caution">
    <text evidence="3">The sequence shown here is derived from an EMBL/GenBank/DDBJ whole genome shotgun (WGS) entry which is preliminary data.</text>
</comment>
<keyword evidence="2" id="KW-0472">Membrane</keyword>
<dbReference type="STRING" id="1798525.A3G90_04515"/>
<name>A0A1F6FHD5_9BACT</name>
<evidence type="ECO:0000256" key="1">
    <source>
        <dbReference type="ARBA" id="ARBA00022481"/>
    </source>
</evidence>
<feature type="transmembrane region" description="Helical" evidence="2">
    <location>
        <begin position="12"/>
        <end position="33"/>
    </location>
</feature>
<dbReference type="GO" id="GO:0015627">
    <property type="term" value="C:type II protein secretion system complex"/>
    <property type="evidence" value="ECO:0007669"/>
    <property type="project" value="InterPro"/>
</dbReference>
<dbReference type="GO" id="GO:0015628">
    <property type="term" value="P:protein secretion by the type II secretion system"/>
    <property type="evidence" value="ECO:0007669"/>
    <property type="project" value="InterPro"/>
</dbReference>
<dbReference type="SUPFAM" id="SSF54523">
    <property type="entry name" value="Pili subunits"/>
    <property type="match status" value="1"/>
</dbReference>
<reference evidence="3 4" key="1">
    <citation type="journal article" date="2016" name="Nat. Commun.">
        <title>Thousands of microbial genomes shed light on interconnected biogeochemical processes in an aquifer system.</title>
        <authorList>
            <person name="Anantharaman K."/>
            <person name="Brown C.T."/>
            <person name="Hug L.A."/>
            <person name="Sharon I."/>
            <person name="Castelle C.J."/>
            <person name="Probst A.J."/>
            <person name="Thomas B.C."/>
            <person name="Singh A."/>
            <person name="Wilkins M.J."/>
            <person name="Karaoz U."/>
            <person name="Brodie E.L."/>
            <person name="Williams K.H."/>
            <person name="Hubbard S.S."/>
            <person name="Banfield J.F."/>
        </authorList>
    </citation>
    <scope>NUCLEOTIDE SEQUENCE [LARGE SCALE GENOMIC DNA]</scope>
</reference>
<dbReference type="Pfam" id="PF07963">
    <property type="entry name" value="N_methyl"/>
    <property type="match status" value="1"/>
</dbReference>
<dbReference type="NCBIfam" id="TIGR02532">
    <property type="entry name" value="IV_pilin_GFxxxE"/>
    <property type="match status" value="1"/>
</dbReference>
<dbReference type="InterPro" id="IPR000983">
    <property type="entry name" value="Bac_GSPG_pilin"/>
</dbReference>